<feature type="region of interest" description="Disordered" evidence="1">
    <location>
        <begin position="1"/>
        <end position="75"/>
    </location>
</feature>
<dbReference type="Proteomes" id="UP000028488">
    <property type="component" value="Plasmid pPDG1"/>
</dbReference>
<evidence type="ECO:0000313" key="3">
    <source>
        <dbReference type="EMBL" id="AII10483.1"/>
    </source>
</evidence>
<feature type="domain" description="Transposase IS701-like DDE" evidence="2">
    <location>
        <begin position="37"/>
        <end position="127"/>
    </location>
</feature>
<feature type="compositionally biased region" description="Polar residues" evidence="1">
    <location>
        <begin position="46"/>
        <end position="63"/>
    </location>
</feature>
<geneLocation type="plasmid" evidence="3 4">
    <name>pPDG1</name>
</geneLocation>
<gene>
    <name evidence="3" type="ORF">EP51_40110</name>
</gene>
<proteinExistence type="predicted"/>
<name>A0A076EYI1_RHOOP</name>
<keyword evidence="3" id="KW-0614">Plasmid</keyword>
<dbReference type="Pfam" id="PF13546">
    <property type="entry name" value="DDE_5"/>
    <property type="match status" value="1"/>
</dbReference>
<dbReference type="InterPro" id="IPR038721">
    <property type="entry name" value="IS701-like_DDE_dom"/>
</dbReference>
<feature type="compositionally biased region" description="Basic and acidic residues" evidence="1">
    <location>
        <begin position="16"/>
        <end position="29"/>
    </location>
</feature>
<reference evidence="3 4" key="1">
    <citation type="submission" date="2014-07" db="EMBL/GenBank/DDBJ databases">
        <title>Genome Sequence of Rhodococcus opacus Strain R7, a Biodegrader of Mono- and Polycyclic Aromatic Hydrocarbons.</title>
        <authorList>
            <person name="Di Gennaro P."/>
            <person name="Zampolli J."/>
            <person name="Presti I."/>
            <person name="Cappelletti M."/>
            <person name="D'Ursi P."/>
            <person name="Orro A."/>
            <person name="Mezzelani A."/>
            <person name="Milanesi L."/>
        </authorList>
    </citation>
    <scope>NUCLEOTIDE SEQUENCE [LARGE SCALE GENOMIC DNA]</scope>
    <source>
        <strain evidence="3 4">R7</strain>
        <plasmid evidence="3">pPDG1</plasmid>
    </source>
</reference>
<organism evidence="3 4">
    <name type="scientific">Rhodococcus opacus</name>
    <name type="common">Nocardia opaca</name>
    <dbReference type="NCBI Taxonomy" id="37919"/>
    <lineage>
        <taxon>Bacteria</taxon>
        <taxon>Bacillati</taxon>
        <taxon>Actinomycetota</taxon>
        <taxon>Actinomycetes</taxon>
        <taxon>Mycobacteriales</taxon>
        <taxon>Nocardiaceae</taxon>
        <taxon>Rhodococcus</taxon>
    </lineage>
</organism>
<evidence type="ECO:0000256" key="1">
    <source>
        <dbReference type="SAM" id="MobiDB-lite"/>
    </source>
</evidence>
<dbReference type="EMBL" id="CP008948">
    <property type="protein sequence ID" value="AII10483.1"/>
    <property type="molecule type" value="Genomic_DNA"/>
</dbReference>
<dbReference type="AlphaFoldDB" id="A0A076EYI1"/>
<evidence type="ECO:0000259" key="2">
    <source>
        <dbReference type="Pfam" id="PF13546"/>
    </source>
</evidence>
<evidence type="ECO:0000313" key="4">
    <source>
        <dbReference type="Proteomes" id="UP000028488"/>
    </source>
</evidence>
<accession>A0A076EYI1</accession>
<feature type="region of interest" description="Disordered" evidence="1">
    <location>
        <begin position="123"/>
        <end position="156"/>
    </location>
</feature>
<sequence>MQADCKPEFTALPEEFTAHRRSAVDHDRVSGSGRGGSGESSRDANAHTTSTVAPTTRHTSTAFRTRPGALSPESWTAARDRCRAVGIGDNAELATKPVLAQNMIERALDAEVRFAWLTADEAYGQMTSGRAQRPGGRDDRRGPAEAVPPNLRRRHA</sequence>
<protein>
    <recommendedName>
        <fullName evidence="2">Transposase IS701-like DDE domain-containing protein</fullName>
    </recommendedName>
</protein>